<dbReference type="Gene3D" id="2.40.128.520">
    <property type="match status" value="1"/>
</dbReference>
<dbReference type="PANTHER" id="PTHR36919">
    <property type="entry name" value="BLR1215 PROTEIN"/>
    <property type="match status" value="1"/>
</dbReference>
<comment type="caution">
    <text evidence="3">The sequence shown here is derived from an EMBL/GenBank/DDBJ whole genome shotgun (WGS) entry which is preliminary data.</text>
</comment>
<evidence type="ECO:0000313" key="4">
    <source>
        <dbReference type="Proteomes" id="UP000277579"/>
    </source>
</evidence>
<reference evidence="3 4" key="1">
    <citation type="submission" date="2018-10" db="EMBL/GenBank/DDBJ databases">
        <title>Genomic Encyclopedia of Archaeal and Bacterial Type Strains, Phase II (KMG-II): from individual species to whole genera.</title>
        <authorList>
            <person name="Goeker M."/>
        </authorList>
    </citation>
    <scope>NUCLEOTIDE SEQUENCE [LARGE SCALE GENOMIC DNA]</scope>
    <source>
        <strain evidence="3 4">DSM 29537</strain>
    </source>
</reference>
<dbReference type="AlphaFoldDB" id="A0A495M112"/>
<sequence>MKKNAFAVILLLLSIGSFAQTLPADKIVGVWQCEDYKIEVFKSGNTYSAKLLWSKDMFETDGKTPKKDSKNPDVKLKTRPVQGLTHITGLVYEDGGYVDGKLYSVQDGNTYSLKGRLKAADELETRGYKGVPMLGKTFRWKRIK</sequence>
<dbReference type="EMBL" id="RBLC01000005">
    <property type="protein sequence ID" value="RKS19012.1"/>
    <property type="molecule type" value="Genomic_DNA"/>
</dbReference>
<dbReference type="InterPro" id="IPR019223">
    <property type="entry name" value="DUF2147"/>
</dbReference>
<keyword evidence="4" id="KW-1185">Reference proteome</keyword>
<keyword evidence="1" id="KW-0732">Signal</keyword>
<protein>
    <submittedName>
        <fullName evidence="3">Uncharacterized protein DUF2147</fullName>
    </submittedName>
</protein>
<name>A0A495M112_9FLAO</name>
<feature type="chain" id="PRO_5019861538" evidence="1">
    <location>
        <begin position="20"/>
        <end position="144"/>
    </location>
</feature>
<organism evidence="3 4">
    <name type="scientific">Flavobacterium endophyticum</name>
    <dbReference type="NCBI Taxonomy" id="1540163"/>
    <lineage>
        <taxon>Bacteria</taxon>
        <taxon>Pseudomonadati</taxon>
        <taxon>Bacteroidota</taxon>
        <taxon>Flavobacteriia</taxon>
        <taxon>Flavobacteriales</taxon>
        <taxon>Flavobacteriaceae</taxon>
        <taxon>Flavobacterium</taxon>
    </lineage>
</organism>
<dbReference type="PANTHER" id="PTHR36919:SF2">
    <property type="entry name" value="BLL6627 PROTEIN"/>
    <property type="match status" value="1"/>
</dbReference>
<evidence type="ECO:0000256" key="1">
    <source>
        <dbReference type="SAM" id="SignalP"/>
    </source>
</evidence>
<dbReference type="Pfam" id="PF09917">
    <property type="entry name" value="DUF2147"/>
    <property type="match status" value="1"/>
</dbReference>
<proteinExistence type="predicted"/>
<feature type="signal peptide" evidence="1">
    <location>
        <begin position="1"/>
        <end position="19"/>
    </location>
</feature>
<dbReference type="OrthoDB" id="9814399at2"/>
<evidence type="ECO:0000259" key="2">
    <source>
        <dbReference type="Pfam" id="PF09917"/>
    </source>
</evidence>
<gene>
    <name evidence="3" type="ORF">CLV94_2963</name>
</gene>
<feature type="domain" description="DUF2147" evidence="2">
    <location>
        <begin position="29"/>
        <end position="142"/>
    </location>
</feature>
<accession>A0A495M112</accession>
<dbReference type="Proteomes" id="UP000277579">
    <property type="component" value="Unassembled WGS sequence"/>
</dbReference>
<evidence type="ECO:0000313" key="3">
    <source>
        <dbReference type="EMBL" id="RKS19012.1"/>
    </source>
</evidence>